<feature type="signal peptide" evidence="1">
    <location>
        <begin position="1"/>
        <end position="25"/>
    </location>
</feature>
<dbReference type="Proteomes" id="UP000237608">
    <property type="component" value="Unassembled WGS sequence"/>
</dbReference>
<dbReference type="RefSeq" id="WP_105045259.1">
    <property type="nucleotide sequence ID" value="NZ_CP150662.1"/>
</dbReference>
<reference evidence="2 3" key="1">
    <citation type="submission" date="2016-12" db="EMBL/GenBank/DDBJ databases">
        <title>Trade-off between light-utilization and light-protection in marine flavobacteria.</title>
        <authorList>
            <person name="Kumagai Y."/>
            <person name="Yoshizawa S."/>
            <person name="Kogure K."/>
            <person name="Iwasaki W."/>
        </authorList>
    </citation>
    <scope>NUCLEOTIDE SEQUENCE [LARGE SCALE GENOMIC DNA]</scope>
    <source>
        <strain evidence="2 3">KCTC 22729</strain>
    </source>
</reference>
<sequence>MISLEKIFTSILFLSCFLFATSNFAQKINQFDANKQRTGVWKKYYDNQNIRYEGQFKNGKEIGVFKFYDESNPLQPSMIKRFSETTDSVAVEFYLTNGKLQSKGFFIDKNRVGKWQYFFQDGKIMSEEWYHQGKLEGKLMNYYPNGKPTEITHYKNGLKQGISQKFSSDGILIEEVTYENNVLNGPAKFFELNGNLREKGIYKEGKKFGKWEFYIDGEITDEKEIEKQNRYTKKQKD</sequence>
<name>A0A2S7W908_9FLAO</name>
<dbReference type="SUPFAM" id="SSF82185">
    <property type="entry name" value="Histone H3 K4-specific methyltransferase SET7/9 N-terminal domain"/>
    <property type="match status" value="1"/>
</dbReference>
<dbReference type="EMBL" id="MSCL01000001">
    <property type="protein sequence ID" value="PQJ74108.1"/>
    <property type="molecule type" value="Genomic_DNA"/>
</dbReference>
<evidence type="ECO:0008006" key="4">
    <source>
        <dbReference type="Google" id="ProtNLM"/>
    </source>
</evidence>
<dbReference type="AlphaFoldDB" id="A0A2S7W908"/>
<dbReference type="Pfam" id="PF07661">
    <property type="entry name" value="MORN_2"/>
    <property type="match status" value="6"/>
</dbReference>
<feature type="chain" id="PRO_5015447969" description="Preprotein translocase YidC" evidence="1">
    <location>
        <begin position="26"/>
        <end position="237"/>
    </location>
</feature>
<dbReference type="InterPro" id="IPR011652">
    <property type="entry name" value="MORN_2"/>
</dbReference>
<dbReference type="Gene3D" id="2.20.110.10">
    <property type="entry name" value="Histone H3 K4-specific methyltransferase SET7/9 N-terminal domain"/>
    <property type="match status" value="3"/>
</dbReference>
<gene>
    <name evidence="2" type="ORF">BTO13_01935</name>
</gene>
<comment type="caution">
    <text evidence="2">The sequence shown here is derived from an EMBL/GenBank/DDBJ whole genome shotgun (WGS) entry which is preliminary data.</text>
</comment>
<protein>
    <recommendedName>
        <fullName evidence="4">Preprotein translocase YidC</fullName>
    </recommendedName>
</protein>
<keyword evidence="3" id="KW-1185">Reference proteome</keyword>
<accession>A0A2S7W908</accession>
<dbReference type="PANTHER" id="PTHR33706">
    <property type="entry name" value="MORN VARIANT REPEAT PROTEIN"/>
    <property type="match status" value="1"/>
</dbReference>
<evidence type="ECO:0000256" key="1">
    <source>
        <dbReference type="SAM" id="SignalP"/>
    </source>
</evidence>
<keyword evidence="1" id="KW-0732">Signal</keyword>
<dbReference type="PANTHER" id="PTHR33706:SF1">
    <property type="entry name" value="TPR REPEAT PROTEIN"/>
    <property type="match status" value="1"/>
</dbReference>
<organism evidence="2 3">
    <name type="scientific">Polaribacter gangjinensis</name>
    <dbReference type="NCBI Taxonomy" id="574710"/>
    <lineage>
        <taxon>Bacteria</taxon>
        <taxon>Pseudomonadati</taxon>
        <taxon>Bacteroidota</taxon>
        <taxon>Flavobacteriia</taxon>
        <taxon>Flavobacteriales</taxon>
        <taxon>Flavobacteriaceae</taxon>
    </lineage>
</organism>
<evidence type="ECO:0000313" key="3">
    <source>
        <dbReference type="Proteomes" id="UP000237608"/>
    </source>
</evidence>
<evidence type="ECO:0000313" key="2">
    <source>
        <dbReference type="EMBL" id="PQJ74108.1"/>
    </source>
</evidence>
<proteinExistence type="predicted"/>
<dbReference type="OrthoDB" id="9785122at2"/>